<dbReference type="Pfam" id="PF13635">
    <property type="entry name" value="DUF4143"/>
    <property type="match status" value="1"/>
</dbReference>
<evidence type="ECO:0000259" key="2">
    <source>
        <dbReference type="Pfam" id="PF13635"/>
    </source>
</evidence>
<dbReference type="GO" id="GO:0005524">
    <property type="term" value="F:ATP binding"/>
    <property type="evidence" value="ECO:0007669"/>
    <property type="project" value="UniProtKB-KW"/>
</dbReference>
<feature type="domain" description="AAA" evidence="1">
    <location>
        <begin position="33"/>
        <end position="168"/>
    </location>
</feature>
<protein>
    <submittedName>
        <fullName evidence="3">ATP-binding protein</fullName>
    </submittedName>
</protein>
<dbReference type="InterPro" id="IPR027417">
    <property type="entry name" value="P-loop_NTPase"/>
</dbReference>
<dbReference type="SUPFAM" id="SSF52540">
    <property type="entry name" value="P-loop containing nucleoside triphosphate hydrolases"/>
    <property type="match status" value="1"/>
</dbReference>
<dbReference type="PANTHER" id="PTHR33295">
    <property type="entry name" value="ATPASE"/>
    <property type="match status" value="1"/>
</dbReference>
<keyword evidence="3" id="KW-0547">Nucleotide-binding</keyword>
<evidence type="ECO:0000313" key="3">
    <source>
        <dbReference type="EMBL" id="HET97518.1"/>
    </source>
</evidence>
<dbReference type="InterPro" id="IPR025420">
    <property type="entry name" value="DUF4143"/>
</dbReference>
<dbReference type="EMBL" id="DSDS01000049">
    <property type="protein sequence ID" value="HET97518.1"/>
    <property type="molecule type" value="Genomic_DNA"/>
</dbReference>
<dbReference type="Proteomes" id="UP000885986">
    <property type="component" value="Unassembled WGS sequence"/>
</dbReference>
<dbReference type="Pfam" id="PF13173">
    <property type="entry name" value="AAA_14"/>
    <property type="match status" value="1"/>
</dbReference>
<sequence>MIDILKEILLDFQEAPLATGVPRRMGLTPVAGKASVCIGVRRGGKSTYMFQIMERLLASGVARQNILYLNFFDDRLHTLRHETLGVILEAYYALFPEKKNSETIYCFFDEIQAVPGWEPFVERLMRTEKCEVYITGSSAHMLSREIATQMRGRALSWEMFPFSFREFLDSQRIASAPPFSAKARLLVQKGFEDFWERGGFPEVADLDRRLRIKTHQEYFNAMVFRDLVERHDVSHPRAITDLAHRLVDNIASLYTVNSLTGYLKSLGHKAPKAAVSEYLAWFEDAYFLFTVRIFDASLSRANANPKKVYCIDHSLVTSVSSGILVNSSHLLENLVFTALRRVTPDICYVRTRTGREVDFIARLEDGSRMLVQVCESLADPQNRKREVAALAEAMAELQLASGIIVTRGEEGIVEVEAGKIAIVPAWRFLLDLQGDDKEPAGVN</sequence>
<reference evidence="3" key="1">
    <citation type="journal article" date="2020" name="mSystems">
        <title>Genome- and Community-Level Interaction Insights into Carbon Utilization and Element Cycling Functions of Hydrothermarchaeota in Hydrothermal Sediment.</title>
        <authorList>
            <person name="Zhou Z."/>
            <person name="Liu Y."/>
            <person name="Xu W."/>
            <person name="Pan J."/>
            <person name="Luo Z.H."/>
            <person name="Li M."/>
        </authorList>
    </citation>
    <scope>NUCLEOTIDE SEQUENCE [LARGE SCALE GENOMIC DNA]</scope>
    <source>
        <strain evidence="3">SpSt-1224</strain>
    </source>
</reference>
<dbReference type="InterPro" id="IPR041682">
    <property type="entry name" value="AAA_14"/>
</dbReference>
<organism evidence="3">
    <name type="scientific">Desulfurivibrio alkaliphilus</name>
    <dbReference type="NCBI Taxonomy" id="427923"/>
    <lineage>
        <taxon>Bacteria</taxon>
        <taxon>Pseudomonadati</taxon>
        <taxon>Thermodesulfobacteriota</taxon>
        <taxon>Desulfobulbia</taxon>
        <taxon>Desulfobulbales</taxon>
        <taxon>Desulfobulbaceae</taxon>
        <taxon>Desulfurivibrio</taxon>
    </lineage>
</organism>
<evidence type="ECO:0000259" key="1">
    <source>
        <dbReference type="Pfam" id="PF13173"/>
    </source>
</evidence>
<proteinExistence type="predicted"/>
<dbReference type="PANTHER" id="PTHR33295:SF8">
    <property type="entry name" value="AAA+ ATPASE DOMAIN-CONTAINING PROTEIN"/>
    <property type="match status" value="1"/>
</dbReference>
<feature type="domain" description="DUF4143" evidence="2">
    <location>
        <begin position="225"/>
        <end position="374"/>
    </location>
</feature>
<accession>A0A7C2XUY9</accession>
<keyword evidence="3" id="KW-0067">ATP-binding</keyword>
<dbReference type="AlphaFoldDB" id="A0A7C2XUY9"/>
<gene>
    <name evidence="3" type="ORF">ENN98_02220</name>
</gene>
<name>A0A7C2XUY9_9BACT</name>
<comment type="caution">
    <text evidence="3">The sequence shown here is derived from an EMBL/GenBank/DDBJ whole genome shotgun (WGS) entry which is preliminary data.</text>
</comment>